<dbReference type="Gene3D" id="1.20.1250.20">
    <property type="entry name" value="MFS general substrate transporter like domains"/>
    <property type="match status" value="2"/>
</dbReference>
<evidence type="ECO:0000256" key="6">
    <source>
        <dbReference type="ARBA" id="ARBA00022927"/>
    </source>
</evidence>
<evidence type="ECO:0000256" key="7">
    <source>
        <dbReference type="ARBA" id="ARBA00022989"/>
    </source>
</evidence>
<evidence type="ECO:0000256" key="4">
    <source>
        <dbReference type="ARBA" id="ARBA00022692"/>
    </source>
</evidence>
<evidence type="ECO:0000256" key="8">
    <source>
        <dbReference type="ARBA" id="ARBA00023136"/>
    </source>
</evidence>
<feature type="transmembrane region" description="Helical" evidence="9">
    <location>
        <begin position="98"/>
        <end position="119"/>
    </location>
</feature>
<keyword evidence="4 9" id="KW-0812">Transmembrane</keyword>
<keyword evidence="7 9" id="KW-1133">Transmembrane helix</keyword>
<dbReference type="KEGG" id="lgi:LOTGIDRAFT_92134"/>
<feature type="non-terminal residue" evidence="10">
    <location>
        <position position="652"/>
    </location>
</feature>
<comment type="similarity">
    <text evidence="2">Belongs to the major facilitator superfamily. Proton-dependent oligopeptide transporter (POT/PTR) (TC 2.A.17) family.</text>
</comment>
<dbReference type="InterPro" id="IPR000109">
    <property type="entry name" value="POT_fam"/>
</dbReference>
<feature type="transmembrane region" description="Helical" evidence="9">
    <location>
        <begin position="248"/>
        <end position="265"/>
    </location>
</feature>
<keyword evidence="5" id="KW-0571">Peptide transport</keyword>
<dbReference type="Proteomes" id="UP000030746">
    <property type="component" value="Unassembled WGS sequence"/>
</dbReference>
<evidence type="ECO:0008006" key="12">
    <source>
        <dbReference type="Google" id="ProtNLM"/>
    </source>
</evidence>
<evidence type="ECO:0000256" key="9">
    <source>
        <dbReference type="SAM" id="Phobius"/>
    </source>
</evidence>
<dbReference type="RefSeq" id="XP_009048562.1">
    <property type="nucleotide sequence ID" value="XM_009050314.1"/>
</dbReference>
<dbReference type="AlphaFoldDB" id="V4ATY9"/>
<feature type="transmembrane region" description="Helical" evidence="9">
    <location>
        <begin position="73"/>
        <end position="92"/>
    </location>
</feature>
<protein>
    <recommendedName>
        <fullName evidence="12">Solute carrier family 15 member 1</fullName>
    </recommendedName>
</protein>
<dbReference type="FunFam" id="1.20.1250.20:FF:000049">
    <property type="entry name" value="Solute carrier family 15 member 2"/>
    <property type="match status" value="1"/>
</dbReference>
<sequence>FPTCVYYILGSEFCERFSYYGLRTILVIYLTKWLLYSSDDATIIYHSFCMLCYLSPLLGAIIADGYLGRYKTIMYLSIVYAIGNIVLSLTALPPTEVYLYYRYGPIIGLILIGIGTGGIKPCVSAMGGDQFSSDQVKERLAFFSLFYFMINFGSMLSTVISPVLRADVHCIKDSCYPLAFGVPALLMIIALVIFWAGRKQYKHVLLTGNVIGQVAACIMVSSKKKKSHWLNHAEDKYEVEFISDVKQVLKVLWIFLPLPVFWALFDQQGSRWTLQAEQMDGHGSLGRIKPDQLQVLNPILILIFIPIFQHIVYPLLDRCKVPNRPIQKMVVGMIFACGAFIIAGFVQIKLDVRLYRAYLCYSSDLHYSPRYTLYGISCFITFFCPERKAFKKVGYKTQVLFFKNKKIECKTQIHFILCIRNRKVRSKILFYFISSIKTEMLDFKIKGKKPKAGKSQISMISYLPLQEEVSVDIKSSEHIYSINITHSNISQYHSIEPGSYGIYLPDQNGTSSYSYPVTLGSGAVYTLILTAKDLQNYDPRSVDILTYTSVNVNEMSMLYMIPQYIVITIGEILFSITGLSFAYNEAPTSMKSVVQAGWLMTMGIGNLIVVFVAEISLLPSQTAEFFLFASLMGLDIIIFSIMSCFYKYSYTS</sequence>
<evidence type="ECO:0000256" key="5">
    <source>
        <dbReference type="ARBA" id="ARBA00022856"/>
    </source>
</evidence>
<gene>
    <name evidence="10" type="ORF">LOTGIDRAFT_92134</name>
</gene>
<feature type="non-terminal residue" evidence="10">
    <location>
        <position position="1"/>
    </location>
</feature>
<dbReference type="SUPFAM" id="SSF103473">
    <property type="entry name" value="MFS general substrate transporter"/>
    <property type="match status" value="1"/>
</dbReference>
<evidence type="ECO:0000313" key="11">
    <source>
        <dbReference type="Proteomes" id="UP000030746"/>
    </source>
</evidence>
<keyword evidence="6" id="KW-0653">Protein transport</keyword>
<dbReference type="HOGENOM" id="CLU_004790_3_0_1"/>
<feature type="transmembrane region" description="Helical" evidence="9">
    <location>
        <begin position="42"/>
        <end position="61"/>
    </location>
</feature>
<feature type="transmembrane region" description="Helical" evidence="9">
    <location>
        <begin position="176"/>
        <end position="196"/>
    </location>
</feature>
<dbReference type="PROSITE" id="PS01022">
    <property type="entry name" value="PTR2_1"/>
    <property type="match status" value="1"/>
</dbReference>
<evidence type="ECO:0000256" key="2">
    <source>
        <dbReference type="ARBA" id="ARBA00005982"/>
    </source>
</evidence>
<feature type="transmembrane region" description="Helical" evidence="9">
    <location>
        <begin position="140"/>
        <end position="164"/>
    </location>
</feature>
<feature type="transmembrane region" description="Helical" evidence="9">
    <location>
        <begin position="595"/>
        <end position="613"/>
    </location>
</feature>
<evidence type="ECO:0000256" key="1">
    <source>
        <dbReference type="ARBA" id="ARBA00004141"/>
    </source>
</evidence>
<feature type="transmembrane region" description="Helical" evidence="9">
    <location>
        <begin position="328"/>
        <end position="348"/>
    </location>
</feature>
<feature type="transmembrane region" description="Helical" evidence="9">
    <location>
        <begin position="564"/>
        <end position="583"/>
    </location>
</feature>
<dbReference type="GO" id="GO:0022857">
    <property type="term" value="F:transmembrane transporter activity"/>
    <property type="evidence" value="ECO:0007669"/>
    <property type="project" value="InterPro"/>
</dbReference>
<dbReference type="GO" id="GO:0015031">
    <property type="term" value="P:protein transport"/>
    <property type="evidence" value="ECO:0007669"/>
    <property type="project" value="UniProtKB-KW"/>
</dbReference>
<keyword evidence="8 9" id="KW-0472">Membrane</keyword>
<dbReference type="EMBL" id="KB200682">
    <property type="protein sequence ID" value="ESP00773.1"/>
    <property type="molecule type" value="Genomic_DNA"/>
</dbReference>
<evidence type="ECO:0000256" key="3">
    <source>
        <dbReference type="ARBA" id="ARBA00022448"/>
    </source>
</evidence>
<dbReference type="GO" id="GO:0016020">
    <property type="term" value="C:membrane"/>
    <property type="evidence" value="ECO:0007669"/>
    <property type="project" value="UniProtKB-SubCell"/>
</dbReference>
<dbReference type="InterPro" id="IPR036259">
    <property type="entry name" value="MFS_trans_sf"/>
</dbReference>
<dbReference type="OrthoDB" id="205993at2759"/>
<organism evidence="10 11">
    <name type="scientific">Lottia gigantea</name>
    <name type="common">Giant owl limpet</name>
    <dbReference type="NCBI Taxonomy" id="225164"/>
    <lineage>
        <taxon>Eukaryota</taxon>
        <taxon>Metazoa</taxon>
        <taxon>Spiralia</taxon>
        <taxon>Lophotrochozoa</taxon>
        <taxon>Mollusca</taxon>
        <taxon>Gastropoda</taxon>
        <taxon>Patellogastropoda</taxon>
        <taxon>Lottioidea</taxon>
        <taxon>Lottiidae</taxon>
        <taxon>Lottia</taxon>
    </lineage>
</organism>
<name>V4ATY9_LOTGI</name>
<keyword evidence="3" id="KW-0813">Transport</keyword>
<dbReference type="InterPro" id="IPR018456">
    <property type="entry name" value="PTR2_symporter_CS"/>
</dbReference>
<dbReference type="PANTHER" id="PTHR11654">
    <property type="entry name" value="OLIGOPEPTIDE TRANSPORTER-RELATED"/>
    <property type="match status" value="1"/>
</dbReference>
<accession>V4ATY9</accession>
<proteinExistence type="inferred from homology"/>
<feature type="transmembrane region" description="Helical" evidence="9">
    <location>
        <begin position="625"/>
        <end position="648"/>
    </location>
</feature>
<evidence type="ECO:0000313" key="10">
    <source>
        <dbReference type="EMBL" id="ESP00773.1"/>
    </source>
</evidence>
<dbReference type="GO" id="GO:0006857">
    <property type="term" value="P:oligopeptide transport"/>
    <property type="evidence" value="ECO:0007669"/>
    <property type="project" value="InterPro"/>
</dbReference>
<reference evidence="10 11" key="1">
    <citation type="journal article" date="2013" name="Nature">
        <title>Insights into bilaterian evolution from three spiralian genomes.</title>
        <authorList>
            <person name="Simakov O."/>
            <person name="Marletaz F."/>
            <person name="Cho S.J."/>
            <person name="Edsinger-Gonzales E."/>
            <person name="Havlak P."/>
            <person name="Hellsten U."/>
            <person name="Kuo D.H."/>
            <person name="Larsson T."/>
            <person name="Lv J."/>
            <person name="Arendt D."/>
            <person name="Savage R."/>
            <person name="Osoegawa K."/>
            <person name="de Jong P."/>
            <person name="Grimwood J."/>
            <person name="Chapman J.A."/>
            <person name="Shapiro H."/>
            <person name="Aerts A."/>
            <person name="Otillar R.P."/>
            <person name="Terry A.Y."/>
            <person name="Boore J.L."/>
            <person name="Grigoriev I.V."/>
            <person name="Lindberg D.R."/>
            <person name="Seaver E.C."/>
            <person name="Weisblat D.A."/>
            <person name="Putnam N.H."/>
            <person name="Rokhsar D.S."/>
        </authorList>
    </citation>
    <scope>NUCLEOTIDE SEQUENCE [LARGE SCALE GENOMIC DNA]</scope>
</reference>
<dbReference type="CDD" id="cd17347">
    <property type="entry name" value="MFS_SLC15A1_2_like"/>
    <property type="match status" value="1"/>
</dbReference>
<dbReference type="GeneID" id="20252942"/>
<feature type="transmembrane region" description="Helical" evidence="9">
    <location>
        <begin position="295"/>
        <end position="316"/>
    </location>
</feature>
<dbReference type="Pfam" id="PF00854">
    <property type="entry name" value="PTR2"/>
    <property type="match status" value="2"/>
</dbReference>
<comment type="subcellular location">
    <subcellularLocation>
        <location evidence="1">Membrane</location>
        <topology evidence="1">Multi-pass membrane protein</topology>
    </subcellularLocation>
</comment>
<dbReference type="OMA" id="TEDIMAN"/>
<dbReference type="CTD" id="20252942"/>
<keyword evidence="11" id="KW-1185">Reference proteome</keyword>